<dbReference type="Gramene" id="TraesPARA_EIv1.0_1251290.1">
    <property type="protein sequence ID" value="TraesPARA_EIv1.0_1251290.1.CDS"/>
    <property type="gene ID" value="TraesPARA_EIv1.0_1251290"/>
</dbReference>
<dbReference type="EnsemblPlants" id="TraesCS4A02G220700.1">
    <property type="protein sequence ID" value="TraesCS4A02G220700.1"/>
    <property type="gene ID" value="TraesCS4A02G220700"/>
</dbReference>
<reference evidence="2" key="2">
    <citation type="submission" date="2018-10" db="UniProtKB">
        <authorList>
            <consortium name="EnsemblPlants"/>
        </authorList>
    </citation>
    <scope>IDENTIFICATION</scope>
</reference>
<dbReference type="Gramene" id="TraesJAG4A03G02121350.1">
    <property type="protein sequence ID" value="TraesJAG4A03G02121350.1"/>
    <property type="gene ID" value="TraesJAG4A03G02121350"/>
</dbReference>
<evidence type="ECO:0000313" key="3">
    <source>
        <dbReference type="Proteomes" id="UP000019116"/>
    </source>
</evidence>
<accession>A0A3B6HUJ6</accession>
<keyword evidence="3" id="KW-1185">Reference proteome</keyword>
<proteinExistence type="predicted"/>
<organism evidence="2">
    <name type="scientific">Triticum aestivum</name>
    <name type="common">Wheat</name>
    <dbReference type="NCBI Taxonomy" id="4565"/>
    <lineage>
        <taxon>Eukaryota</taxon>
        <taxon>Viridiplantae</taxon>
        <taxon>Streptophyta</taxon>
        <taxon>Embryophyta</taxon>
        <taxon>Tracheophyta</taxon>
        <taxon>Spermatophyta</taxon>
        <taxon>Magnoliopsida</taxon>
        <taxon>Liliopsida</taxon>
        <taxon>Poales</taxon>
        <taxon>Poaceae</taxon>
        <taxon>BOP clade</taxon>
        <taxon>Pooideae</taxon>
        <taxon>Triticodae</taxon>
        <taxon>Triticeae</taxon>
        <taxon>Triticinae</taxon>
        <taxon>Triticum</taxon>
    </lineage>
</organism>
<dbReference type="STRING" id="4565.A0A3B6HUJ6"/>
<evidence type="ECO:0000313" key="2">
    <source>
        <dbReference type="EnsemblPlants" id="TraesCS4A02G220700.1"/>
    </source>
</evidence>
<dbReference type="AlphaFoldDB" id="A0A3B6HUJ6"/>
<dbReference type="Gramene" id="TraesARI4A03G02157740.1">
    <property type="protein sequence ID" value="TraesARI4A03G02157740.1"/>
    <property type="gene ID" value="TraesARI4A03G02157740"/>
</dbReference>
<dbReference type="Gramene" id="TraesNOR4A03G02142160.1">
    <property type="protein sequence ID" value="TraesNOR4A03G02142160.1"/>
    <property type="gene ID" value="TraesNOR4A03G02142160"/>
</dbReference>
<dbReference type="Gramene" id="TraesCLE_scaffold_063934_01G000200.1">
    <property type="protein sequence ID" value="TraesCLE_scaffold_063934_01G000200.1"/>
    <property type="gene ID" value="TraesCLE_scaffold_063934_01G000200"/>
</dbReference>
<dbReference type="Gramene" id="TraesCAD_scaffold_000979_01G000200.1">
    <property type="protein sequence ID" value="TraesCAD_scaffold_000979_01G000200.1"/>
    <property type="gene ID" value="TraesCAD_scaffold_000979_01G000200"/>
</dbReference>
<feature type="region of interest" description="Disordered" evidence="1">
    <location>
        <begin position="16"/>
        <end position="36"/>
    </location>
</feature>
<dbReference type="Gramene" id="TraesWEE_scaffold_001127_01G000200.1">
    <property type="protein sequence ID" value="TraesWEE_scaffold_001127_01G000200.1"/>
    <property type="gene ID" value="TraesWEE_scaffold_001127_01G000200"/>
</dbReference>
<dbReference type="Gramene" id="TraesLAC4A03G02074140.1">
    <property type="protein sequence ID" value="TraesLAC4A03G02074140.1"/>
    <property type="gene ID" value="TraesLAC4A03G02074140"/>
</dbReference>
<dbReference type="Gramene" id="TraesCS4A03G0588100.1">
    <property type="protein sequence ID" value="TraesCS4A03G0588100.1.CDS"/>
    <property type="gene ID" value="TraesCS4A03G0588100"/>
</dbReference>
<dbReference type="Gramene" id="TraesROB_scaffold_001509_01G000200.1">
    <property type="protein sequence ID" value="TraesROB_scaffold_001509_01G000200.1"/>
    <property type="gene ID" value="TraesROB_scaffold_001509_01G000200"/>
</dbReference>
<dbReference type="OMA" id="HTIMTIF"/>
<dbReference type="Gramene" id="TraesLDM4A03G02118870.1">
    <property type="protein sequence ID" value="TraesLDM4A03G02118870.1"/>
    <property type="gene ID" value="TraesLDM4A03G02118870"/>
</dbReference>
<dbReference type="Gramene" id="TraesCS4A02G220700.1">
    <property type="protein sequence ID" value="TraesCS4A02G220700.1"/>
    <property type="gene ID" value="TraesCS4A02G220700"/>
</dbReference>
<dbReference type="Gramene" id="TraesSTA4A03G02116850.1">
    <property type="protein sequence ID" value="TraesSTA4A03G02116850.1"/>
    <property type="gene ID" value="TraesSTA4A03G02116850"/>
</dbReference>
<reference evidence="2" key="1">
    <citation type="submission" date="2018-08" db="EMBL/GenBank/DDBJ databases">
        <authorList>
            <person name="Rossello M."/>
        </authorList>
    </citation>
    <scope>NUCLEOTIDE SEQUENCE [LARGE SCALE GENOMIC DNA]</scope>
    <source>
        <strain evidence="2">cv. Chinese Spring</strain>
    </source>
</reference>
<dbReference type="Gramene" id="TraesSYM4A03G02147770.1">
    <property type="protein sequence ID" value="TraesSYM4A03G02147770.1"/>
    <property type="gene ID" value="TraesSYM4A03G02147770"/>
</dbReference>
<sequence length="183" mass="20905">MARELCASQLDVQERERKRIGWGQERQKQSNPTPGHTIMTMFDLDPLMTGAISLLIGYENVEQEDDSDASSDDEAIQNPNIILSKEDVYKRAQDNGYEEDEGAASTYLLSQKGHKKKHIMQQRINGLGPYETDVSYASVIAKVRVYVDDHYFCDTHERDMVYIEYYSNSESMMAPTSSCSSRR</sequence>
<protein>
    <submittedName>
        <fullName evidence="2">Uncharacterized protein</fullName>
    </submittedName>
</protein>
<evidence type="ECO:0000256" key="1">
    <source>
        <dbReference type="SAM" id="MobiDB-lite"/>
    </source>
</evidence>
<dbReference type="Gramene" id="TraesJUL4A03G02139410.1">
    <property type="protein sequence ID" value="TraesJUL4A03G02139410.1"/>
    <property type="gene ID" value="TraesJUL4A03G02139410"/>
</dbReference>
<dbReference type="Gramene" id="TraesMAC4A03G02119680.1">
    <property type="protein sequence ID" value="TraesMAC4A03G02119680.1"/>
    <property type="gene ID" value="TraesMAC4A03G02119680"/>
</dbReference>
<dbReference type="Proteomes" id="UP000019116">
    <property type="component" value="Chromosome 4A"/>
</dbReference>
<name>A0A3B6HUJ6_WHEAT</name>
<dbReference type="Gramene" id="TraesRN4A0100601300.1">
    <property type="protein sequence ID" value="TraesRN4A0100601300.1"/>
    <property type="gene ID" value="TraesRN4A0100601300"/>
</dbReference>